<keyword evidence="7" id="KW-0804">Transcription</keyword>
<dbReference type="InterPro" id="IPR036388">
    <property type="entry name" value="WH-like_DNA-bd_sf"/>
</dbReference>
<proteinExistence type="predicted"/>
<dbReference type="PROSITE" id="PS50110">
    <property type="entry name" value="RESPONSE_REGULATORY"/>
    <property type="match status" value="1"/>
</dbReference>
<keyword evidence="2" id="KW-0963">Cytoplasm</keyword>
<dbReference type="AlphaFoldDB" id="A0A2S5KNR6"/>
<feature type="domain" description="OmpR/PhoB-type" evidence="11">
    <location>
        <begin position="134"/>
        <end position="232"/>
    </location>
</feature>
<evidence type="ECO:0000313" key="13">
    <source>
        <dbReference type="Proteomes" id="UP000238196"/>
    </source>
</evidence>
<evidence type="ECO:0000256" key="3">
    <source>
        <dbReference type="ARBA" id="ARBA00022553"/>
    </source>
</evidence>
<evidence type="ECO:0000256" key="4">
    <source>
        <dbReference type="ARBA" id="ARBA00023012"/>
    </source>
</evidence>
<comment type="subcellular location">
    <subcellularLocation>
        <location evidence="1">Cytoplasm</location>
    </subcellularLocation>
</comment>
<evidence type="ECO:0000256" key="2">
    <source>
        <dbReference type="ARBA" id="ARBA00022490"/>
    </source>
</evidence>
<dbReference type="OrthoDB" id="9802426at2"/>
<organism evidence="12 13">
    <name type="scientific">Proteobacteria bacterium 228</name>
    <dbReference type="NCBI Taxonomy" id="2083153"/>
    <lineage>
        <taxon>Bacteria</taxon>
        <taxon>Pseudomonadati</taxon>
        <taxon>Pseudomonadota</taxon>
    </lineage>
</organism>
<feature type="modified residue" description="4-aspartylphosphate" evidence="8">
    <location>
        <position position="52"/>
    </location>
</feature>
<evidence type="ECO:0000256" key="9">
    <source>
        <dbReference type="PROSITE-ProRule" id="PRU01091"/>
    </source>
</evidence>
<evidence type="ECO:0000256" key="5">
    <source>
        <dbReference type="ARBA" id="ARBA00023015"/>
    </source>
</evidence>
<dbReference type="SUPFAM" id="SSF46894">
    <property type="entry name" value="C-terminal effector domain of the bipartite response regulators"/>
    <property type="match status" value="1"/>
</dbReference>
<dbReference type="PANTHER" id="PTHR48111:SF39">
    <property type="entry name" value="TRANSCRIPTIONAL REGULATORY PROTEIN CPXR"/>
    <property type="match status" value="1"/>
</dbReference>
<evidence type="ECO:0000256" key="1">
    <source>
        <dbReference type="ARBA" id="ARBA00004496"/>
    </source>
</evidence>
<evidence type="ECO:0000259" key="10">
    <source>
        <dbReference type="PROSITE" id="PS50110"/>
    </source>
</evidence>
<feature type="domain" description="Response regulatory" evidence="10">
    <location>
        <begin position="3"/>
        <end position="116"/>
    </location>
</feature>
<comment type="caution">
    <text evidence="12">The sequence shown here is derived from an EMBL/GenBank/DDBJ whole genome shotgun (WGS) entry which is preliminary data.</text>
</comment>
<dbReference type="PANTHER" id="PTHR48111">
    <property type="entry name" value="REGULATOR OF RPOS"/>
    <property type="match status" value="1"/>
</dbReference>
<dbReference type="SMART" id="SM00448">
    <property type="entry name" value="REC"/>
    <property type="match status" value="1"/>
</dbReference>
<dbReference type="InterPro" id="IPR016032">
    <property type="entry name" value="Sig_transdc_resp-reg_C-effctor"/>
</dbReference>
<name>A0A2S5KNR6_9PROT</name>
<evidence type="ECO:0000256" key="7">
    <source>
        <dbReference type="ARBA" id="ARBA00023163"/>
    </source>
</evidence>
<evidence type="ECO:0000259" key="11">
    <source>
        <dbReference type="PROSITE" id="PS51755"/>
    </source>
</evidence>
<accession>A0A2S5KNR6</accession>
<keyword evidence="3 8" id="KW-0597">Phosphoprotein</keyword>
<dbReference type="InterPro" id="IPR001867">
    <property type="entry name" value="OmpR/PhoB-type_DNA-bd"/>
</dbReference>
<dbReference type="GO" id="GO:0000976">
    <property type="term" value="F:transcription cis-regulatory region binding"/>
    <property type="evidence" value="ECO:0007669"/>
    <property type="project" value="TreeGrafter"/>
</dbReference>
<dbReference type="SMART" id="SM00862">
    <property type="entry name" value="Trans_reg_C"/>
    <property type="match status" value="1"/>
</dbReference>
<feature type="DNA-binding region" description="OmpR/PhoB-type" evidence="9">
    <location>
        <begin position="134"/>
        <end position="232"/>
    </location>
</feature>
<dbReference type="Gene3D" id="1.10.10.10">
    <property type="entry name" value="Winged helix-like DNA-binding domain superfamily/Winged helix DNA-binding domain"/>
    <property type="match status" value="1"/>
</dbReference>
<keyword evidence="6 9" id="KW-0238">DNA-binding</keyword>
<dbReference type="FunFam" id="3.40.50.2300:FF:000001">
    <property type="entry name" value="DNA-binding response regulator PhoB"/>
    <property type="match status" value="1"/>
</dbReference>
<dbReference type="GO" id="GO:0000156">
    <property type="term" value="F:phosphorelay response regulator activity"/>
    <property type="evidence" value="ECO:0007669"/>
    <property type="project" value="TreeGrafter"/>
</dbReference>
<sequence>MATLLLVEDDEGLAGLLTELLELEGFTLLRARDGEEGLVLARSNEVDLVILDIMLPKKNGFDLLRELRQDKSTPVIMLTARGDEVDRIVGLEMGADDYLPKPCSPRELLARIRALLRRVDLERQTAVETTTSLTGVKTIGLLQINPKSRQVKADSRELSLTSTEYSLLFELVSHPDELLSRETLSRTVLHKRLQPFDRSLDMHVSNLRKKLGEGDGLPRIATVRGQGYLLSMPSAQMRNG</sequence>
<dbReference type="Pfam" id="PF00486">
    <property type="entry name" value="Trans_reg_C"/>
    <property type="match status" value="1"/>
</dbReference>
<dbReference type="GO" id="GO:0032993">
    <property type="term" value="C:protein-DNA complex"/>
    <property type="evidence" value="ECO:0007669"/>
    <property type="project" value="TreeGrafter"/>
</dbReference>
<dbReference type="EMBL" id="PRLP01000059">
    <property type="protein sequence ID" value="PPC75936.1"/>
    <property type="molecule type" value="Genomic_DNA"/>
</dbReference>
<dbReference type="GO" id="GO:0006355">
    <property type="term" value="P:regulation of DNA-templated transcription"/>
    <property type="evidence" value="ECO:0007669"/>
    <property type="project" value="InterPro"/>
</dbReference>
<keyword evidence="4" id="KW-0902">Two-component regulatory system</keyword>
<protein>
    <submittedName>
        <fullName evidence="12">DNA-binding response regulator</fullName>
    </submittedName>
</protein>
<evidence type="ECO:0000256" key="6">
    <source>
        <dbReference type="ARBA" id="ARBA00023125"/>
    </source>
</evidence>
<reference evidence="12 13" key="1">
    <citation type="submission" date="2018-02" db="EMBL/GenBank/DDBJ databases">
        <title>novel marine gammaproteobacteria from coastal saline agro ecosystem.</title>
        <authorList>
            <person name="Krishnan R."/>
            <person name="Ramesh Kumar N."/>
        </authorList>
    </citation>
    <scope>NUCLEOTIDE SEQUENCE [LARGE SCALE GENOMIC DNA]</scope>
    <source>
        <strain evidence="12 13">228</strain>
    </source>
</reference>
<dbReference type="Pfam" id="PF00072">
    <property type="entry name" value="Response_reg"/>
    <property type="match status" value="1"/>
</dbReference>
<dbReference type="Gene3D" id="6.10.250.690">
    <property type="match status" value="1"/>
</dbReference>
<dbReference type="InterPro" id="IPR011006">
    <property type="entry name" value="CheY-like_superfamily"/>
</dbReference>
<dbReference type="SUPFAM" id="SSF52172">
    <property type="entry name" value="CheY-like"/>
    <property type="match status" value="1"/>
</dbReference>
<dbReference type="InterPro" id="IPR039420">
    <property type="entry name" value="WalR-like"/>
</dbReference>
<dbReference type="Gene3D" id="3.40.50.2300">
    <property type="match status" value="1"/>
</dbReference>
<dbReference type="CDD" id="cd00383">
    <property type="entry name" value="trans_reg_C"/>
    <property type="match status" value="1"/>
</dbReference>
<dbReference type="PROSITE" id="PS51755">
    <property type="entry name" value="OMPR_PHOB"/>
    <property type="match status" value="1"/>
</dbReference>
<evidence type="ECO:0000256" key="8">
    <source>
        <dbReference type="PROSITE-ProRule" id="PRU00169"/>
    </source>
</evidence>
<dbReference type="InterPro" id="IPR001789">
    <property type="entry name" value="Sig_transdc_resp-reg_receiver"/>
</dbReference>
<keyword evidence="5" id="KW-0805">Transcription regulation</keyword>
<dbReference type="GO" id="GO:0005829">
    <property type="term" value="C:cytosol"/>
    <property type="evidence" value="ECO:0007669"/>
    <property type="project" value="TreeGrafter"/>
</dbReference>
<dbReference type="Proteomes" id="UP000238196">
    <property type="component" value="Unassembled WGS sequence"/>
</dbReference>
<evidence type="ECO:0000313" key="12">
    <source>
        <dbReference type="EMBL" id="PPC75936.1"/>
    </source>
</evidence>
<gene>
    <name evidence="12" type="ORF">C4K68_17935</name>
</gene>